<dbReference type="AlphaFoldDB" id="A0A7W4YCH4"/>
<comment type="caution">
    <text evidence="2">The sequence shown here is derived from an EMBL/GenBank/DDBJ whole genome shotgun (WGS) entry which is preliminary data.</text>
</comment>
<keyword evidence="1" id="KW-0812">Transmembrane</keyword>
<reference evidence="2 3" key="1">
    <citation type="submission" date="2020-08" db="EMBL/GenBank/DDBJ databases">
        <title>The Agave Microbiome: Exploring the role of microbial communities in plant adaptations to desert environments.</title>
        <authorList>
            <person name="Partida-Martinez L.P."/>
        </authorList>
    </citation>
    <scope>NUCLEOTIDE SEQUENCE [LARGE SCALE GENOMIC DNA]</scope>
    <source>
        <strain evidence="2 3">RAS26</strain>
    </source>
</reference>
<reference evidence="2 3" key="2">
    <citation type="submission" date="2020-08" db="EMBL/GenBank/DDBJ databases">
        <authorList>
            <person name="Partida-Martinez L."/>
            <person name="Huntemann M."/>
            <person name="Clum A."/>
            <person name="Wang J."/>
            <person name="Palaniappan K."/>
            <person name="Ritter S."/>
            <person name="Chen I.-M."/>
            <person name="Stamatis D."/>
            <person name="Reddy T."/>
            <person name="O'Malley R."/>
            <person name="Daum C."/>
            <person name="Shapiro N."/>
            <person name="Ivanova N."/>
            <person name="Kyrpides N."/>
            <person name="Woyke T."/>
        </authorList>
    </citation>
    <scope>NUCLEOTIDE SEQUENCE [LARGE SCALE GENOMIC DNA]</scope>
    <source>
        <strain evidence="2 3">RAS26</strain>
    </source>
</reference>
<dbReference type="Proteomes" id="UP000518206">
    <property type="component" value="Unassembled WGS sequence"/>
</dbReference>
<keyword evidence="1" id="KW-0472">Membrane</keyword>
<protein>
    <submittedName>
        <fullName evidence="2">Uncharacterized protein</fullName>
    </submittedName>
</protein>
<gene>
    <name evidence="2" type="ORF">FHR80_003027</name>
</gene>
<organism evidence="2 3">
    <name type="scientific">Cellulomonas cellasea</name>
    <dbReference type="NCBI Taxonomy" id="43670"/>
    <lineage>
        <taxon>Bacteria</taxon>
        <taxon>Bacillati</taxon>
        <taxon>Actinomycetota</taxon>
        <taxon>Actinomycetes</taxon>
        <taxon>Micrococcales</taxon>
        <taxon>Cellulomonadaceae</taxon>
        <taxon>Cellulomonas</taxon>
    </lineage>
</organism>
<accession>A0A7W4YCH4</accession>
<feature type="transmembrane region" description="Helical" evidence="1">
    <location>
        <begin position="22"/>
        <end position="44"/>
    </location>
</feature>
<dbReference type="EMBL" id="JACHVX010000004">
    <property type="protein sequence ID" value="MBB2924099.1"/>
    <property type="molecule type" value="Genomic_DNA"/>
</dbReference>
<keyword evidence="1" id="KW-1133">Transmembrane helix</keyword>
<dbReference type="RefSeq" id="WP_183296887.1">
    <property type="nucleotide sequence ID" value="NZ_JACHVX010000004.1"/>
</dbReference>
<sequence>MPTESKTPCPSRAAQGDQLAKLRWWGGALVVTALGLVTAVASWASGDRPGVVVMLLGLTLSCGATALRLREQYRLGWRHGFESAVRGFVERASGRTTTTPELRVVVHGDPIPEPWHPHLSLREERPQS</sequence>
<proteinExistence type="predicted"/>
<evidence type="ECO:0000313" key="3">
    <source>
        <dbReference type="Proteomes" id="UP000518206"/>
    </source>
</evidence>
<evidence type="ECO:0000256" key="1">
    <source>
        <dbReference type="SAM" id="Phobius"/>
    </source>
</evidence>
<evidence type="ECO:0000313" key="2">
    <source>
        <dbReference type="EMBL" id="MBB2924099.1"/>
    </source>
</evidence>
<name>A0A7W4YCH4_9CELL</name>
<feature type="transmembrane region" description="Helical" evidence="1">
    <location>
        <begin position="50"/>
        <end position="69"/>
    </location>
</feature>